<reference evidence="5 6" key="1">
    <citation type="submission" date="2017-08" db="EMBL/GenBank/DDBJ databases">
        <title>The complete genome sequence of Nocardiopsis gilva YIM 90087.</title>
        <authorList>
            <person name="Yin M."/>
            <person name="Tang S."/>
        </authorList>
    </citation>
    <scope>NUCLEOTIDE SEQUENCE [LARGE SCALE GENOMIC DNA]</scope>
    <source>
        <strain evidence="5 6">YIM 90087</strain>
    </source>
</reference>
<evidence type="ECO:0000259" key="4">
    <source>
        <dbReference type="PROSITE" id="PS50160"/>
    </source>
</evidence>
<dbReference type="KEGG" id="ngv:CDO52_13050"/>
<comment type="similarity">
    <text evidence="1">Belongs to the ATP-dependent DNA ligase family.</text>
</comment>
<dbReference type="InterPro" id="IPR012310">
    <property type="entry name" value="DNA_ligase_ATP-dep_cent"/>
</dbReference>
<sequence>MVPERMLAKTVTAMPVGDHLVYEPKWDGFRTRVTTGPTRIVSKSGYITNQRWPELVAALDTLPDGLLLDGEIVCWRDGRLSFDALLRRNTASPRRARGLARTQPAHFVAFDLLREDGEEIWHQPLRDRRQRLEALFAADHDPHLDLAWQTADPDEARDWYEHLTDVGIEGLIIKDSREPYRPGKRAWYKYKNLQTTEAIVGAVVGSVEAPTALVLGRHDPETGELRIVGRTSPLSPPQQRDLAPLLEEASSGHPWPGGNAPALGPSRAAPYTRVTPDVVVEVAPDTGVAAGRWRHSVRYVRVRPDLSVDEVPQGLDIERRSG</sequence>
<dbReference type="GO" id="GO:0006281">
    <property type="term" value="P:DNA repair"/>
    <property type="evidence" value="ECO:0007669"/>
    <property type="project" value="InterPro"/>
</dbReference>
<dbReference type="AlphaFoldDB" id="A0A223S629"/>
<dbReference type="PANTHER" id="PTHR45674:SF4">
    <property type="entry name" value="DNA LIGASE 1"/>
    <property type="match status" value="1"/>
</dbReference>
<dbReference type="Pfam" id="PF01068">
    <property type="entry name" value="DNA_ligase_A_M"/>
    <property type="match status" value="1"/>
</dbReference>
<dbReference type="SUPFAM" id="SSF56091">
    <property type="entry name" value="DNA ligase/mRNA capping enzyme, catalytic domain"/>
    <property type="match status" value="1"/>
</dbReference>
<evidence type="ECO:0000256" key="2">
    <source>
        <dbReference type="ARBA" id="ARBA00022598"/>
    </source>
</evidence>
<proteinExistence type="inferred from homology"/>
<keyword evidence="2 5" id="KW-0436">Ligase</keyword>
<dbReference type="GO" id="GO:0005524">
    <property type="term" value="F:ATP binding"/>
    <property type="evidence" value="ECO:0007669"/>
    <property type="project" value="InterPro"/>
</dbReference>
<evidence type="ECO:0000256" key="3">
    <source>
        <dbReference type="ARBA" id="ARBA00034003"/>
    </source>
</evidence>
<accession>A0A223S629</accession>
<dbReference type="GO" id="GO:0006310">
    <property type="term" value="P:DNA recombination"/>
    <property type="evidence" value="ECO:0007669"/>
    <property type="project" value="InterPro"/>
</dbReference>
<dbReference type="Proteomes" id="UP000215005">
    <property type="component" value="Chromosome"/>
</dbReference>
<comment type="catalytic activity">
    <reaction evidence="3">
        <text>ATP + (deoxyribonucleotide)n-3'-hydroxyl + 5'-phospho-(deoxyribonucleotide)m = (deoxyribonucleotide)n+m + AMP + diphosphate.</text>
        <dbReference type="EC" id="6.5.1.1"/>
    </reaction>
</comment>
<evidence type="ECO:0000313" key="5">
    <source>
        <dbReference type="EMBL" id="ASU83597.1"/>
    </source>
</evidence>
<dbReference type="Gene3D" id="2.40.50.140">
    <property type="entry name" value="Nucleic acid-binding proteins"/>
    <property type="match status" value="1"/>
</dbReference>
<dbReference type="RefSeq" id="WP_017616796.1">
    <property type="nucleotide sequence ID" value="NZ_ANBG01000025.1"/>
</dbReference>
<keyword evidence="6" id="KW-1185">Reference proteome</keyword>
<name>A0A223S629_9ACTN</name>
<dbReference type="PANTHER" id="PTHR45674">
    <property type="entry name" value="DNA LIGASE 1/3 FAMILY MEMBER"/>
    <property type="match status" value="1"/>
</dbReference>
<dbReference type="PROSITE" id="PS50160">
    <property type="entry name" value="DNA_LIGASE_A3"/>
    <property type="match status" value="1"/>
</dbReference>
<gene>
    <name evidence="5" type="ORF">CDO52_13050</name>
</gene>
<protein>
    <submittedName>
        <fullName evidence="5">ATP-dependent DNA ligase</fullName>
    </submittedName>
</protein>
<feature type="domain" description="ATP-dependent DNA ligase family profile" evidence="4">
    <location>
        <begin position="107"/>
        <end position="191"/>
    </location>
</feature>
<dbReference type="Gene3D" id="3.30.470.30">
    <property type="entry name" value="DNA ligase/mRNA capping enzyme"/>
    <property type="match status" value="1"/>
</dbReference>
<evidence type="ECO:0000256" key="1">
    <source>
        <dbReference type="ARBA" id="ARBA00007572"/>
    </source>
</evidence>
<evidence type="ECO:0000313" key="6">
    <source>
        <dbReference type="Proteomes" id="UP000215005"/>
    </source>
</evidence>
<dbReference type="InterPro" id="IPR050191">
    <property type="entry name" value="ATP-dep_DNA_ligase"/>
</dbReference>
<organism evidence="5 6">
    <name type="scientific">Nocardiopsis gilva YIM 90087</name>
    <dbReference type="NCBI Taxonomy" id="1235441"/>
    <lineage>
        <taxon>Bacteria</taxon>
        <taxon>Bacillati</taxon>
        <taxon>Actinomycetota</taxon>
        <taxon>Actinomycetes</taxon>
        <taxon>Streptosporangiales</taxon>
        <taxon>Nocardiopsidaceae</taxon>
        <taxon>Nocardiopsis</taxon>
    </lineage>
</organism>
<dbReference type="EMBL" id="CP022753">
    <property type="protein sequence ID" value="ASU83597.1"/>
    <property type="molecule type" value="Genomic_DNA"/>
</dbReference>
<dbReference type="GO" id="GO:0003910">
    <property type="term" value="F:DNA ligase (ATP) activity"/>
    <property type="evidence" value="ECO:0007669"/>
    <property type="project" value="UniProtKB-EC"/>
</dbReference>
<dbReference type="InterPro" id="IPR012340">
    <property type="entry name" value="NA-bd_OB-fold"/>
</dbReference>